<proteinExistence type="predicted"/>
<dbReference type="EMBL" id="LFDV01000002">
    <property type="protein sequence ID" value="KTB47859.1"/>
    <property type="molecule type" value="Genomic_DNA"/>
</dbReference>
<accession>A0A0W0GH18</accession>
<keyword evidence="2" id="KW-1185">Reference proteome</keyword>
<comment type="caution">
    <text evidence="1">The sequence shown here is derived from an EMBL/GenBank/DDBJ whole genome shotgun (WGS) entry which is preliminary data.</text>
</comment>
<dbReference type="Pfam" id="PF18897">
    <property type="entry name" value="Gp3-like"/>
    <property type="match status" value="1"/>
</dbReference>
<organism evidence="1 2">
    <name type="scientific">Dehalogenimonas alkenigignens</name>
    <dbReference type="NCBI Taxonomy" id="1217799"/>
    <lineage>
        <taxon>Bacteria</taxon>
        <taxon>Bacillati</taxon>
        <taxon>Chloroflexota</taxon>
        <taxon>Dehalococcoidia</taxon>
        <taxon>Dehalococcoidales</taxon>
        <taxon>Dehalococcoidaceae</taxon>
        <taxon>Dehalogenimonas</taxon>
    </lineage>
</organism>
<gene>
    <name evidence="1" type="ORF">DEALK_07040</name>
</gene>
<dbReference type="OrthoDB" id="1443745at2"/>
<dbReference type="Proteomes" id="UP000053947">
    <property type="component" value="Unassembled WGS sequence"/>
</dbReference>
<dbReference type="AlphaFoldDB" id="A0A0W0GH18"/>
<name>A0A0W0GH18_9CHLR</name>
<sequence>MPIKGITGVIRLPRLGKIRLGLTKESSEGFSYPVPTDYFVCPDEVKKVFGQCPTELSVMLPTENPNQWASQYLRCYSAYRGLICRGDGETAVARVNLKTGQIATHEDAETELREIACSPKSCHHYETGRCKRVMNLQFLIPDCPGIGVYQLDTGSYHSILNVNNSLDLIKSACGRLSMIPLSLRLIEKEVDVEGRKKTVRVLLLTSHSTLSEIQKLAQLPPSEVLLLPPPDSAAPDDLFPEETININKENVRLEDGVTERDLIRLWDKAKSKVWQLDIREHQLRQWFSKHCNIDVEIRDFNWPLPPAKFSAEALNRFLKAVDRDAAC</sequence>
<dbReference type="STRING" id="1217799.DEALK_07040"/>
<protein>
    <submittedName>
        <fullName evidence="1">Uncharacterized protein</fullName>
    </submittedName>
</protein>
<evidence type="ECO:0000313" key="1">
    <source>
        <dbReference type="EMBL" id="KTB47859.1"/>
    </source>
</evidence>
<reference evidence="1 2" key="1">
    <citation type="submission" date="2015-06" db="EMBL/GenBank/DDBJ databases">
        <title>Genome sequence of the organohalide-respiring Dehalogenimonas alkenigignens type strain (IP3-3T).</title>
        <authorList>
            <person name="Key T.A."/>
            <person name="Richmond D.P."/>
            <person name="Bowman K.S."/>
            <person name="Cho Y.-J."/>
            <person name="Chun J."/>
            <person name="da Costa M.S."/>
            <person name="Rainey F.A."/>
            <person name="Moe W.M."/>
        </authorList>
    </citation>
    <scope>NUCLEOTIDE SEQUENCE [LARGE SCALE GENOMIC DNA]</scope>
    <source>
        <strain evidence="1 2">IP3-3</strain>
    </source>
</reference>
<dbReference type="RefSeq" id="WP_058438737.1">
    <property type="nucleotide sequence ID" value="NZ_KQ758903.1"/>
</dbReference>
<evidence type="ECO:0000313" key="2">
    <source>
        <dbReference type="Proteomes" id="UP000053947"/>
    </source>
</evidence>
<dbReference type="InterPro" id="IPR043991">
    <property type="entry name" value="Gp3-like"/>
</dbReference>